<accession>A0A2R6AUG3</accession>
<proteinExistence type="predicted"/>
<reference evidence="4 5" key="1">
    <citation type="submission" date="2017-04" db="EMBL/GenBank/DDBJ databases">
        <title>Novel microbial lineages endemic to geothermal iron-oxide mats fill important gaps in the evolutionary history of Archaea.</title>
        <authorList>
            <person name="Jay Z.J."/>
            <person name="Beam J.P."/>
            <person name="Dlakic M."/>
            <person name="Rusch D.B."/>
            <person name="Kozubal M.A."/>
            <person name="Inskeep W.P."/>
        </authorList>
    </citation>
    <scope>NUCLEOTIDE SEQUENCE [LARGE SCALE GENOMIC DNA]</scope>
    <source>
        <strain evidence="4">OSP_D</strain>
    </source>
</reference>
<feature type="domain" description="Aldehyde oxidase/xanthine dehydrogenase a/b hammerhead" evidence="3">
    <location>
        <begin position="53"/>
        <end position="154"/>
    </location>
</feature>
<dbReference type="EMBL" id="NEXE01000077">
    <property type="protein sequence ID" value="PSN90002.1"/>
    <property type="molecule type" value="Genomic_DNA"/>
</dbReference>
<keyword evidence="1" id="KW-0500">Molybdenum</keyword>
<evidence type="ECO:0000256" key="2">
    <source>
        <dbReference type="ARBA" id="ARBA00023002"/>
    </source>
</evidence>
<dbReference type="InterPro" id="IPR000674">
    <property type="entry name" value="Ald_Oxase/Xan_DH_a/b"/>
</dbReference>
<gene>
    <name evidence="4" type="ORF">B9Q03_07705</name>
</gene>
<dbReference type="InterPro" id="IPR008274">
    <property type="entry name" value="AldOxase/xan_DH_MoCoBD1"/>
</dbReference>
<dbReference type="GO" id="GO:0005506">
    <property type="term" value="F:iron ion binding"/>
    <property type="evidence" value="ECO:0007669"/>
    <property type="project" value="InterPro"/>
</dbReference>
<evidence type="ECO:0000313" key="4">
    <source>
        <dbReference type="EMBL" id="PSN90002.1"/>
    </source>
</evidence>
<dbReference type="SMART" id="SM01008">
    <property type="entry name" value="Ald_Xan_dh_C"/>
    <property type="match status" value="1"/>
</dbReference>
<keyword evidence="2" id="KW-0560">Oxidoreductase</keyword>
<dbReference type="PANTHER" id="PTHR11908">
    <property type="entry name" value="XANTHINE DEHYDROGENASE"/>
    <property type="match status" value="1"/>
</dbReference>
<protein>
    <recommendedName>
        <fullName evidence="3">Aldehyde oxidase/xanthine dehydrogenase a/b hammerhead domain-containing protein</fullName>
    </recommendedName>
</protein>
<organism evidence="4 5">
    <name type="scientific">Candidatus Marsarchaeota G2 archaeon OSP_D</name>
    <dbReference type="NCBI Taxonomy" id="1978157"/>
    <lineage>
        <taxon>Archaea</taxon>
        <taxon>Candidatus Marsarchaeota</taxon>
        <taxon>Candidatus Marsarchaeota group 2</taxon>
    </lineage>
</organism>
<dbReference type="InterPro" id="IPR046867">
    <property type="entry name" value="AldOxase/xan_DH_MoCoBD2"/>
</dbReference>
<dbReference type="Pfam" id="PF01315">
    <property type="entry name" value="Ald_Xan_dh_C"/>
    <property type="match status" value="1"/>
</dbReference>
<dbReference type="Proteomes" id="UP000240322">
    <property type="component" value="Unassembled WGS sequence"/>
</dbReference>
<sequence length="764" mass="82171">MVKVVKTRVEFEGRFRDEYTVVEGEPLESWSPRSGLKIVGRPQPRVEGSAKVTGSAKYTHDVYLPGMVYGKFLRSPYAHAKITHIDASEAERLPGVLGVYTYKNAATLGFSGADKVFKQEVTYQGDVVAVVLAQDESVAEDALELIQVDYEPLKPLVDPEEIMGLDSSKDRIVGPKLYERGDLERGFAEADLIVEESFKTQAALHNCMETHGSVAHWEGDTLVVYTSTQSVFNVRSALSEELGIPQSRIRVVSEFMGGGFGSKFGAGEYTVVAAAAARLLRRPVRIVLDRIEENLATGNRSQTVQWVRIGAKKDGRITAIHLKGLVNIGEDGWVADLGGPAKMMYTCPNVKVELYGVKTNLVSSTAFRAPGYVEGDFALESAVDELARRLNMDPLDLRLLNYATRDPVTNTEYSSKALREAYLKGAELIGWRSEPRVVRDGAKIRAKGVAGAIWWGGGGPPAYAEVKVDSDGGVTVLTATQDIGTGTRTALAQIAAEELGLPISSVGVVLGDTITELRSPGSGGSQTLASMGPAVRAAAHDAKNQLLEIASQVYDVAKEKLTIKEGSILRGDGGVLCSVSELLGNLGDFSVTGRGAREPNQEGYMVNTFAAQFAEVEVDTETGSARVLRFVSVHDSGMVVNPLIFTSQVEGGVIMGMGYALWEGRLVDGESGVVLNPNLNDYLVARCTDMGEILPTYVEPEDPHTNSLGVKGIGEPPIIGVAPAIANALREAIGVRLRELPFTPERVHTAINGVATKRTTAKYL</sequence>
<name>A0A2R6AUG3_9ARCH</name>
<comment type="caution">
    <text evidence="4">The sequence shown here is derived from an EMBL/GenBank/DDBJ whole genome shotgun (WGS) entry which is preliminary data.</text>
</comment>
<dbReference type="SUPFAM" id="SSF54665">
    <property type="entry name" value="CO dehydrogenase molybdoprotein N-domain-like"/>
    <property type="match status" value="1"/>
</dbReference>
<evidence type="ECO:0000256" key="1">
    <source>
        <dbReference type="ARBA" id="ARBA00022505"/>
    </source>
</evidence>
<dbReference type="Pfam" id="PF20256">
    <property type="entry name" value="MoCoBD_2"/>
    <property type="match status" value="1"/>
</dbReference>
<evidence type="ECO:0000259" key="3">
    <source>
        <dbReference type="SMART" id="SM01008"/>
    </source>
</evidence>
<dbReference type="SUPFAM" id="SSF56003">
    <property type="entry name" value="Molybdenum cofactor-binding domain"/>
    <property type="match status" value="1"/>
</dbReference>
<dbReference type="PANTHER" id="PTHR11908:SF132">
    <property type="entry name" value="ALDEHYDE OXIDASE 1-RELATED"/>
    <property type="match status" value="1"/>
</dbReference>
<dbReference type="AlphaFoldDB" id="A0A2R6AUG3"/>
<dbReference type="Gene3D" id="3.30.365.10">
    <property type="entry name" value="Aldehyde oxidase/xanthine dehydrogenase, molybdopterin binding domain"/>
    <property type="match status" value="4"/>
</dbReference>
<dbReference type="GO" id="GO:0016491">
    <property type="term" value="F:oxidoreductase activity"/>
    <property type="evidence" value="ECO:0007669"/>
    <property type="project" value="UniProtKB-KW"/>
</dbReference>
<dbReference type="InterPro" id="IPR016208">
    <property type="entry name" value="Ald_Oxase/xanthine_DH-like"/>
</dbReference>
<dbReference type="Pfam" id="PF02738">
    <property type="entry name" value="MoCoBD_1"/>
    <property type="match status" value="1"/>
</dbReference>
<dbReference type="Gene3D" id="3.90.1170.50">
    <property type="entry name" value="Aldehyde oxidase/xanthine dehydrogenase, a/b hammerhead"/>
    <property type="match status" value="1"/>
</dbReference>
<evidence type="ECO:0000313" key="5">
    <source>
        <dbReference type="Proteomes" id="UP000240322"/>
    </source>
</evidence>
<dbReference type="InterPro" id="IPR036856">
    <property type="entry name" value="Ald_Oxase/Xan_DH_a/b_sf"/>
</dbReference>
<dbReference type="InterPro" id="IPR037165">
    <property type="entry name" value="AldOxase/xan_DH_Mopterin-bd_sf"/>
</dbReference>